<gene>
    <name evidence="3" type="ORF">AW171_hschr63587</name>
</gene>
<evidence type="ECO:0000313" key="3">
    <source>
        <dbReference type="EMBL" id="AMD21624.1"/>
    </source>
</evidence>
<dbReference type="AlphaFoldDB" id="A0A0X8HUF8"/>
<evidence type="ECO:0000259" key="2">
    <source>
        <dbReference type="Pfam" id="PF15463"/>
    </source>
</evidence>
<proteinExistence type="predicted"/>
<feature type="domain" description="Extracellular mutant protein 11 C-terminal" evidence="2">
    <location>
        <begin position="157"/>
        <end position="267"/>
    </location>
</feature>
<keyword evidence="4" id="KW-1185">Reference proteome</keyword>
<sequence>MTVLKNEAGSYENMSPFITPAPLEELSTNQKEQHLSHSRPAKNSPDKHQKVVKASTIITKEQKNIALTKILLKQANVNPIVSKHELSEEESITVESAPKPPLVQTPTRQQSPTRPNQANSINKPVTVPDTLYIDTPKPAKVKPLEKVRDEPRKDPGPYQNIESLLYEQNNTLFEAENYQEIFTQAEDTEQYCRVASLDFQEWSAMGQEILEEQRELMEKMVANRAKLSHKFQVITRIINDRAQVLMDQGNRFQKKLERIQSLGKEILDMI</sequence>
<dbReference type="EMBL" id="CP014246">
    <property type="protein sequence ID" value="AMD21624.1"/>
    <property type="molecule type" value="Genomic_DNA"/>
</dbReference>
<name>A0A0X8HUF8_9SACH</name>
<dbReference type="InterPro" id="IPR029178">
    <property type="entry name" value="Ecm11_C"/>
</dbReference>
<dbReference type="GeneID" id="28724922"/>
<feature type="region of interest" description="Disordered" evidence="1">
    <location>
        <begin position="1"/>
        <end position="49"/>
    </location>
</feature>
<dbReference type="Pfam" id="PF15463">
    <property type="entry name" value="ECM11"/>
    <property type="match status" value="1"/>
</dbReference>
<accession>A0A0X8HUF8</accession>
<dbReference type="RefSeq" id="XP_017988620.1">
    <property type="nucleotide sequence ID" value="XM_018133254.1"/>
</dbReference>
<feature type="region of interest" description="Disordered" evidence="1">
    <location>
        <begin position="91"/>
        <end position="138"/>
    </location>
</feature>
<evidence type="ECO:0000256" key="1">
    <source>
        <dbReference type="SAM" id="MobiDB-lite"/>
    </source>
</evidence>
<dbReference type="Proteomes" id="UP000243052">
    <property type="component" value="Chromosome vi"/>
</dbReference>
<protein>
    <submittedName>
        <fullName evidence="3">HFL232Cp</fullName>
    </submittedName>
</protein>
<dbReference type="OrthoDB" id="4056678at2759"/>
<feature type="compositionally biased region" description="Polar residues" evidence="1">
    <location>
        <begin position="104"/>
        <end position="123"/>
    </location>
</feature>
<reference evidence="3 4" key="1">
    <citation type="submission" date="2016-01" db="EMBL/GenBank/DDBJ databases">
        <title>Genome sequence of the yeast Holleya sinecauda.</title>
        <authorList>
            <person name="Dietrich F.S."/>
        </authorList>
    </citation>
    <scope>NUCLEOTIDE SEQUENCE [LARGE SCALE GENOMIC DNA]</scope>
    <source>
        <strain evidence="3 4">ATCC 58844</strain>
    </source>
</reference>
<organism evidence="3 4">
    <name type="scientific">Eremothecium sinecaudum</name>
    <dbReference type="NCBI Taxonomy" id="45286"/>
    <lineage>
        <taxon>Eukaryota</taxon>
        <taxon>Fungi</taxon>
        <taxon>Dikarya</taxon>
        <taxon>Ascomycota</taxon>
        <taxon>Saccharomycotina</taxon>
        <taxon>Saccharomycetes</taxon>
        <taxon>Saccharomycetales</taxon>
        <taxon>Saccharomycetaceae</taxon>
        <taxon>Eremothecium</taxon>
    </lineage>
</organism>
<evidence type="ECO:0000313" key="4">
    <source>
        <dbReference type="Proteomes" id="UP000243052"/>
    </source>
</evidence>